<evidence type="ECO:0000313" key="2">
    <source>
        <dbReference type="EMBL" id="MDQ0145957.1"/>
    </source>
</evidence>
<dbReference type="PROSITE" id="PS51819">
    <property type="entry name" value="VOC"/>
    <property type="match status" value="2"/>
</dbReference>
<dbReference type="InterPro" id="IPR052164">
    <property type="entry name" value="Anthracycline_SecMetBiosynth"/>
</dbReference>
<dbReference type="InterPro" id="IPR037523">
    <property type="entry name" value="VOC_core"/>
</dbReference>
<proteinExistence type="predicted"/>
<dbReference type="AlphaFoldDB" id="A0AAJ1SRW8"/>
<dbReference type="PANTHER" id="PTHR33993:SF14">
    <property type="entry name" value="GB|AAF24581.1"/>
    <property type="match status" value="1"/>
</dbReference>
<keyword evidence="3" id="KW-1185">Reference proteome</keyword>
<feature type="domain" description="VOC" evidence="1">
    <location>
        <begin position="10"/>
        <end position="125"/>
    </location>
</feature>
<evidence type="ECO:0000259" key="1">
    <source>
        <dbReference type="PROSITE" id="PS51819"/>
    </source>
</evidence>
<dbReference type="InterPro" id="IPR029068">
    <property type="entry name" value="Glyas_Bleomycin-R_OHBP_Dase"/>
</dbReference>
<protein>
    <submittedName>
        <fullName evidence="2">Enzyme related to lactoylglutathione lyase</fullName>
    </submittedName>
</protein>
<keyword evidence="2" id="KW-0456">Lyase</keyword>
<name>A0AAJ1SRW8_9MICC</name>
<dbReference type="Proteomes" id="UP001239267">
    <property type="component" value="Unassembled WGS sequence"/>
</dbReference>
<dbReference type="RefSeq" id="WP_307359221.1">
    <property type="nucleotide sequence ID" value="NZ_JAUSTB010000005.1"/>
</dbReference>
<dbReference type="InterPro" id="IPR004360">
    <property type="entry name" value="Glyas_Fos-R_dOase_dom"/>
</dbReference>
<accession>A0AAJ1SRW8</accession>
<dbReference type="EMBL" id="JAUSTB010000005">
    <property type="protein sequence ID" value="MDQ0145957.1"/>
    <property type="molecule type" value="Genomic_DNA"/>
</dbReference>
<gene>
    <name evidence="2" type="ORF">J2T23_001850</name>
</gene>
<feature type="domain" description="VOC" evidence="1">
    <location>
        <begin position="138"/>
        <end position="255"/>
    </location>
</feature>
<dbReference type="CDD" id="cd07247">
    <property type="entry name" value="SgaA_N_like"/>
    <property type="match status" value="2"/>
</dbReference>
<dbReference type="SUPFAM" id="SSF54593">
    <property type="entry name" value="Glyoxalase/Bleomycin resistance protein/Dihydroxybiphenyl dioxygenase"/>
    <property type="match status" value="2"/>
</dbReference>
<comment type="caution">
    <text evidence="2">The sequence shown here is derived from an EMBL/GenBank/DDBJ whole genome shotgun (WGS) entry which is preliminary data.</text>
</comment>
<sequence length="255" mass="27666">MSKHTIANGDPCWIDLMTSDPDKSREFYTRLFGWTYEEGDQEKYGGYITAFANGAMVAGMMKNDAGSGYPDVWTTYLRVEDIQATADAAVAAGGQVLMGPMEVPEQGHMAMLGDAGGAAIGAWQFGGHTGFQATGEPGTPYWHELHARDYAASVKFYQDVFGWDTDVMSDTEDFRYTTLGSGRDSRAGIMDASHFLPEGVPANWQNYFTVENTDAGVEIATSLGGQVLHPAEDTPFGRIATLTDPTGALFRIAQR</sequence>
<dbReference type="GO" id="GO:0016829">
    <property type="term" value="F:lyase activity"/>
    <property type="evidence" value="ECO:0007669"/>
    <property type="project" value="UniProtKB-KW"/>
</dbReference>
<dbReference type="Gene3D" id="3.10.180.10">
    <property type="entry name" value="2,3-Dihydroxybiphenyl 1,2-Dioxygenase, domain 1"/>
    <property type="match status" value="2"/>
</dbReference>
<evidence type="ECO:0000313" key="3">
    <source>
        <dbReference type="Proteomes" id="UP001239267"/>
    </source>
</evidence>
<organism evidence="2 3">
    <name type="scientific">Pseudarthrobacter niigatensis</name>
    <dbReference type="NCBI Taxonomy" id="369935"/>
    <lineage>
        <taxon>Bacteria</taxon>
        <taxon>Bacillati</taxon>
        <taxon>Actinomycetota</taxon>
        <taxon>Actinomycetes</taxon>
        <taxon>Micrococcales</taxon>
        <taxon>Micrococcaceae</taxon>
        <taxon>Pseudarthrobacter</taxon>
    </lineage>
</organism>
<dbReference type="PANTHER" id="PTHR33993">
    <property type="entry name" value="GLYOXALASE-RELATED"/>
    <property type="match status" value="1"/>
</dbReference>
<reference evidence="2 3" key="1">
    <citation type="submission" date="2023-07" db="EMBL/GenBank/DDBJ databases">
        <title>Sorghum-associated microbial communities from plants grown in Nebraska, USA.</title>
        <authorList>
            <person name="Schachtman D."/>
        </authorList>
    </citation>
    <scope>NUCLEOTIDE SEQUENCE [LARGE SCALE GENOMIC DNA]</scope>
    <source>
        <strain evidence="2 3">DS1001</strain>
    </source>
</reference>
<dbReference type="Pfam" id="PF00903">
    <property type="entry name" value="Glyoxalase"/>
    <property type="match status" value="2"/>
</dbReference>